<feature type="compositionally biased region" description="Low complexity" evidence="1">
    <location>
        <begin position="557"/>
        <end position="576"/>
    </location>
</feature>
<comment type="caution">
    <text evidence="2">The sequence shown here is derived from an EMBL/GenBank/DDBJ whole genome shotgun (WGS) entry which is preliminary data.</text>
</comment>
<evidence type="ECO:0000256" key="1">
    <source>
        <dbReference type="SAM" id="MobiDB-lite"/>
    </source>
</evidence>
<feature type="compositionally biased region" description="Low complexity" evidence="1">
    <location>
        <begin position="150"/>
        <end position="180"/>
    </location>
</feature>
<sequence length="1174" mass="120199">MTKRGRGRGKGAHKAQPPSQLPAAPPARPTQGGASSRFAPSAAYLAQHSSQPVQQLVQPHYAHVGPPAPQTVLDGVLAGLQPVHPHPHPYDRSSTHSAPPAPALPYTTPTPEAVPAGAVASAPSAAVPSAAKKAVPSAPASDFIALLPNSEAPTPAAQPSTASDASSTSSSSSSSSSSSDSSDDESDDDAVASALVGERRTSAPASVPPEEHASSSSSSASSSDSSSDSGSDDDAADDAVEDAADDSDAISNLEEAVHENAGDEDDEQAQASALPFDLGSADEADDDGDDQPDDSLELAAHAARRKRRRLDSGAALNTATEDEDDDDLDGEAGAAYSTATSRAGSLDPVLSPPKRTSHPPPDHPLHATVSASAVDEADELEEGELPSEEAHPAPAAASSRFLTAEQARSSSAPSALYPAHGAAVDDPFALSASGSGLAGAVGRPHAPPASDVDDAGDRTLDMDMSFADLPADLVADPSRRPAGAVSIPAAAAAPKPLKASYERKVDLSGGTPAAPPKAASKVSYKPSTLAHPPVSLVDPSAPSTVPAKGVYIRRQPVATTPDPSAPAAATAAPAKAVYERPAGSKRAKAGKSSKTPGKLPLSKEEKLERLPPKLYHFFGDFGTLEAASDPTIFSVPHHTVLPGKNLPPPNEQCQHGFWPGAPSLKVGGKAIFPAPPTPLPGDEDDARPRVDVFIDNSNVLYSFLNWVRERPDSKVLNKPAPGEPTKGVSKDAKVKTTKVVTINGKKVRLDYHALFALLERGRKVERRVLVGSSTLWQTLEPAVEWGYEISLLQRVPRSEPSTSASSVAQAAQAAAAASKKRNKSGKQVGKKQQPVLVMQPQALQVKHFKEQAVDELVHLKILESLLDYTPEPLPLQSQVPPGDVPPPQALAAVEADPGVNATAEAVPNGAASAASVAGPAAAVASDGAPLAAPALGGSGAAEGVEVEMGELSEPAAPETEPHGEVAPALAAFLTDSLAAAPVDDGPLAVVDPAPEAAPAAVTAPAADSADLPSAPPDSETASAIGPADTPAPADSSARLRFLPSTAFLSGSVKPAQPLPPSAAPPKFATSTKASPAIKPKAAPPPFAPRHPPRTRPVLVIVTGDANSSEYNPGGFLGCVRRALDRGWDVEVVAFTHGISSLWTAEQMKRVTPDGRLRGELRVVDLAFFAEELIS</sequence>
<gene>
    <name evidence="2" type="ORF">Rhopal_002927-T1</name>
</gene>
<feature type="compositionally biased region" description="Acidic residues" evidence="1">
    <location>
        <begin position="320"/>
        <end position="330"/>
    </location>
</feature>
<feature type="compositionally biased region" description="Low complexity" evidence="1">
    <location>
        <begin position="999"/>
        <end position="1018"/>
    </location>
</feature>
<feature type="compositionally biased region" description="Acidic residues" evidence="1">
    <location>
        <begin position="280"/>
        <end position="296"/>
    </location>
</feature>
<feature type="region of interest" description="Disordered" evidence="1">
    <location>
        <begin position="813"/>
        <end position="833"/>
    </location>
</feature>
<organism evidence="2 3">
    <name type="scientific">Rhodotorula paludigena</name>
    <dbReference type="NCBI Taxonomy" id="86838"/>
    <lineage>
        <taxon>Eukaryota</taxon>
        <taxon>Fungi</taxon>
        <taxon>Dikarya</taxon>
        <taxon>Basidiomycota</taxon>
        <taxon>Pucciniomycotina</taxon>
        <taxon>Microbotryomycetes</taxon>
        <taxon>Sporidiobolales</taxon>
        <taxon>Sporidiobolaceae</taxon>
        <taxon>Rhodotorula</taxon>
    </lineage>
</organism>
<reference evidence="2 3" key="1">
    <citation type="submission" date="2021-12" db="EMBL/GenBank/DDBJ databases">
        <title>High titer production of polyol ester of fatty acids by Rhodotorula paludigena BS15 towards product separation-free biomass refinery.</title>
        <authorList>
            <person name="Mano J."/>
            <person name="Ono H."/>
            <person name="Tanaka T."/>
            <person name="Naito K."/>
            <person name="Sushida H."/>
            <person name="Ike M."/>
            <person name="Tokuyasu K."/>
            <person name="Kitaoka M."/>
        </authorList>
    </citation>
    <scope>NUCLEOTIDE SEQUENCE [LARGE SCALE GENOMIC DNA]</scope>
    <source>
        <strain evidence="2 3">BS15</strain>
    </source>
</reference>
<feature type="compositionally biased region" description="Low complexity" evidence="1">
    <location>
        <begin position="1064"/>
        <end position="1080"/>
    </location>
</feature>
<feature type="compositionally biased region" description="Acidic residues" evidence="1">
    <location>
        <begin position="230"/>
        <end position="248"/>
    </location>
</feature>
<evidence type="ECO:0000313" key="2">
    <source>
        <dbReference type="EMBL" id="GJN89938.1"/>
    </source>
</evidence>
<evidence type="ECO:0008006" key="4">
    <source>
        <dbReference type="Google" id="ProtNLM"/>
    </source>
</evidence>
<feature type="compositionally biased region" description="Low complexity" evidence="1">
    <location>
        <begin position="429"/>
        <end position="440"/>
    </location>
</feature>
<feature type="compositionally biased region" description="Low complexity" evidence="1">
    <location>
        <begin position="1026"/>
        <end position="1035"/>
    </location>
</feature>
<feature type="compositionally biased region" description="Low complexity" evidence="1">
    <location>
        <begin position="516"/>
        <end position="527"/>
    </location>
</feature>
<accession>A0AAV5GIF6</accession>
<feature type="compositionally biased region" description="Low complexity" evidence="1">
    <location>
        <begin position="104"/>
        <end position="141"/>
    </location>
</feature>
<feature type="region of interest" description="Disordered" evidence="1">
    <location>
        <begin position="557"/>
        <end position="605"/>
    </location>
</feature>
<feature type="compositionally biased region" description="Acidic residues" evidence="1">
    <location>
        <begin position="181"/>
        <end position="190"/>
    </location>
</feature>
<feature type="region of interest" description="Disordered" evidence="1">
    <location>
        <begin position="506"/>
        <end position="541"/>
    </location>
</feature>
<feature type="compositionally biased region" description="Acidic residues" evidence="1">
    <location>
        <begin position="375"/>
        <end position="387"/>
    </location>
</feature>
<feature type="region of interest" description="Disordered" evidence="1">
    <location>
        <begin position="999"/>
        <end position="1035"/>
    </location>
</feature>
<feature type="compositionally biased region" description="Low complexity" evidence="1">
    <location>
        <begin position="214"/>
        <end position="229"/>
    </location>
</feature>
<name>A0AAV5GIF6_9BASI</name>
<dbReference type="Proteomes" id="UP001342314">
    <property type="component" value="Unassembled WGS sequence"/>
</dbReference>
<feature type="compositionally biased region" description="Pro residues" evidence="1">
    <location>
        <begin position="19"/>
        <end position="28"/>
    </location>
</feature>
<protein>
    <recommendedName>
        <fullName evidence="4">NYN domain-containing protein</fullName>
    </recommendedName>
</protein>
<keyword evidence="3" id="KW-1185">Reference proteome</keyword>
<proteinExistence type="predicted"/>
<feature type="region of interest" description="Disordered" evidence="1">
    <location>
        <begin position="1052"/>
        <end position="1092"/>
    </location>
</feature>
<evidence type="ECO:0000313" key="3">
    <source>
        <dbReference type="Proteomes" id="UP001342314"/>
    </source>
</evidence>
<dbReference type="AlphaFoldDB" id="A0AAV5GIF6"/>
<feature type="region of interest" description="Disordered" evidence="1">
    <location>
        <begin position="1"/>
        <end position="458"/>
    </location>
</feature>
<dbReference type="EMBL" id="BQKY01000005">
    <property type="protein sequence ID" value="GJN89938.1"/>
    <property type="molecule type" value="Genomic_DNA"/>
</dbReference>
<feature type="compositionally biased region" description="Basic residues" evidence="1">
    <location>
        <begin position="1"/>
        <end position="13"/>
    </location>
</feature>
<feature type="compositionally biased region" description="Polar residues" evidence="1">
    <location>
        <begin position="47"/>
        <end position="57"/>
    </location>
</feature>